<dbReference type="PROSITE" id="PS51257">
    <property type="entry name" value="PROKAR_LIPOPROTEIN"/>
    <property type="match status" value="1"/>
</dbReference>
<name>A0A3G9G3Y8_9CAUL</name>
<reference evidence="4" key="2">
    <citation type="journal article" date="2017" name="Plant Physiol. Biochem.">
        <title>Differential oxidative and antioxidative response of duckweed Lemna minor toward plant growth promoting/inhibiting bacteria.</title>
        <authorList>
            <person name="Ishizawa H."/>
            <person name="Kuroda M."/>
            <person name="Morikawa M."/>
            <person name="Ike M."/>
        </authorList>
    </citation>
    <scope>NUCLEOTIDE SEQUENCE [LARGE SCALE GENOMIC DNA]</scope>
    <source>
        <strain evidence="4">M6</strain>
    </source>
</reference>
<dbReference type="AlphaFoldDB" id="A0A3G9G3Y8"/>
<dbReference type="Pfam" id="PF00149">
    <property type="entry name" value="Metallophos"/>
    <property type="match status" value="1"/>
</dbReference>
<dbReference type="Proteomes" id="UP000278756">
    <property type="component" value="Chromosome 2"/>
</dbReference>
<evidence type="ECO:0000256" key="1">
    <source>
        <dbReference type="SAM" id="SignalP"/>
    </source>
</evidence>
<feature type="domain" description="Calcineurin-like phosphoesterase" evidence="2">
    <location>
        <begin position="32"/>
        <end position="140"/>
    </location>
</feature>
<dbReference type="InterPro" id="IPR004843">
    <property type="entry name" value="Calcineurin-like_PHP"/>
</dbReference>
<keyword evidence="1" id="KW-0732">Signal</keyword>
<dbReference type="Gene3D" id="3.60.21.10">
    <property type="match status" value="1"/>
</dbReference>
<protein>
    <submittedName>
        <fullName evidence="3">Probable transmembrane protein</fullName>
    </submittedName>
</protein>
<keyword evidence="3" id="KW-0812">Transmembrane</keyword>
<dbReference type="RefSeq" id="WP_126423648.1">
    <property type="nucleotide sequence ID" value="NZ_AP018828.1"/>
</dbReference>
<feature type="chain" id="PRO_5018118355" evidence="1">
    <location>
        <begin position="21"/>
        <end position="354"/>
    </location>
</feature>
<dbReference type="InterPro" id="IPR029052">
    <property type="entry name" value="Metallo-depent_PP-like"/>
</dbReference>
<evidence type="ECO:0000313" key="3">
    <source>
        <dbReference type="EMBL" id="BBF82020.1"/>
    </source>
</evidence>
<dbReference type="EMBL" id="AP018828">
    <property type="protein sequence ID" value="BBF82020.1"/>
    <property type="molecule type" value="Genomic_DNA"/>
</dbReference>
<evidence type="ECO:0000259" key="2">
    <source>
        <dbReference type="Pfam" id="PF00149"/>
    </source>
</evidence>
<gene>
    <name evidence="3" type="ORF">EM6_2640</name>
</gene>
<dbReference type="OrthoDB" id="58809at2"/>
<dbReference type="GO" id="GO:0016787">
    <property type="term" value="F:hydrolase activity"/>
    <property type="evidence" value="ECO:0007669"/>
    <property type="project" value="InterPro"/>
</dbReference>
<accession>A0A3G9G3Y8</accession>
<organism evidence="3 4">
    <name type="scientific">Asticcacaulis excentricus</name>
    <dbReference type="NCBI Taxonomy" id="78587"/>
    <lineage>
        <taxon>Bacteria</taxon>
        <taxon>Pseudomonadati</taxon>
        <taxon>Pseudomonadota</taxon>
        <taxon>Alphaproteobacteria</taxon>
        <taxon>Caulobacterales</taxon>
        <taxon>Caulobacteraceae</taxon>
        <taxon>Asticcacaulis</taxon>
    </lineage>
</organism>
<evidence type="ECO:0000313" key="4">
    <source>
        <dbReference type="Proteomes" id="UP000278756"/>
    </source>
</evidence>
<feature type="signal peptide" evidence="1">
    <location>
        <begin position="1"/>
        <end position="20"/>
    </location>
</feature>
<dbReference type="SUPFAM" id="SSF56300">
    <property type="entry name" value="Metallo-dependent phosphatases"/>
    <property type="match status" value="1"/>
</dbReference>
<keyword evidence="3" id="KW-0472">Membrane</keyword>
<sequence length="354" mass="38305">MKRLLIVATLALSASLSGCALLPIAEPARIDFVVINDTPYDDTDRAMLAKAIPAVKAQTPPFILHVGDTQSGGEVCGPPDAAFAKMLADLKPIPVFYTPGDNEWTDCDRKDDPATGRRFSELHRLEGLRQRVFATPPVRDTKWHYAQQPDMPENARFDYGRFVVVTMNVVGTNNGRDLVMGDDLRVATRAADARDAHNVAWLKAAFAHARKRGAAAVIVATQADMFNEKAEARFVPCHDVAADDNRLCDGFLPVRAALIHESRAFGRPVFLIHGDTSPFTLTQGDLPGNSLTDKAGNLWRLNAAGDAGADKDKSWGVRDVTTVSVDLSKAQPISARGLLTGEVPGRETPGPDTD</sequence>
<reference evidence="4" key="1">
    <citation type="journal article" date="2017" name="Biotechnol. Biofuels">
        <title>Evaluation of environmental bacterial communities as a factor affecting the growth of duckweed Lemna minor.</title>
        <authorList>
            <person name="Ishizawa H."/>
            <person name="Kuroda M."/>
            <person name="Morikawa M."/>
            <person name="Ike M."/>
        </authorList>
    </citation>
    <scope>NUCLEOTIDE SEQUENCE [LARGE SCALE GENOMIC DNA]</scope>
    <source>
        <strain evidence="4">M6</strain>
    </source>
</reference>
<proteinExistence type="predicted"/>